<keyword evidence="2" id="KW-0723">Serine/threonine-protein kinase</keyword>
<evidence type="ECO:0000259" key="18">
    <source>
        <dbReference type="PROSITE" id="PS51473"/>
    </source>
</evidence>
<keyword evidence="12" id="KW-0675">Receptor</keyword>
<dbReference type="FunFam" id="3.30.200.20:FF:000727">
    <property type="entry name" value="Cysteine-rich RLK (RECEPTOR-like protein kinase) 23"/>
    <property type="match status" value="1"/>
</dbReference>
<accession>A0A396HIU4</accession>
<dbReference type="Gramene" id="rna28151">
    <property type="protein sequence ID" value="RHN53260.1"/>
    <property type="gene ID" value="gene28151"/>
</dbReference>
<keyword evidence="5" id="KW-0732">Signal</keyword>
<evidence type="ECO:0008006" key="20">
    <source>
        <dbReference type="Google" id="ProtNLM"/>
    </source>
</evidence>
<evidence type="ECO:0000256" key="15">
    <source>
        <dbReference type="SAM" id="MobiDB-lite"/>
    </source>
</evidence>
<feature type="domain" description="Gnk2-homologous" evidence="18">
    <location>
        <begin position="101"/>
        <end position="205"/>
    </location>
</feature>
<dbReference type="SUPFAM" id="SSF56112">
    <property type="entry name" value="Protein kinase-like (PK-like)"/>
    <property type="match status" value="1"/>
</dbReference>
<evidence type="ECO:0000256" key="8">
    <source>
        <dbReference type="ARBA" id="ARBA00022777"/>
    </source>
</evidence>
<keyword evidence="7 14" id="KW-0547">Nucleotide-binding</keyword>
<name>A0A396HIU4_MEDTR</name>
<dbReference type="PROSITE" id="PS50011">
    <property type="entry name" value="PROTEIN_KINASE_DOM"/>
    <property type="match status" value="1"/>
</dbReference>
<evidence type="ECO:0000256" key="4">
    <source>
        <dbReference type="ARBA" id="ARBA00022692"/>
    </source>
</evidence>
<feature type="domain" description="Protein kinase" evidence="17">
    <location>
        <begin position="397"/>
        <end position="673"/>
    </location>
</feature>
<feature type="transmembrane region" description="Helical" evidence="16">
    <location>
        <begin position="39"/>
        <end position="58"/>
    </location>
</feature>
<gene>
    <name evidence="19" type="ORF">MtrunA17_Chr5g0393981</name>
</gene>
<evidence type="ECO:0000256" key="6">
    <source>
        <dbReference type="ARBA" id="ARBA00022737"/>
    </source>
</evidence>
<feature type="region of interest" description="Disordered" evidence="15">
    <location>
        <begin position="679"/>
        <end position="722"/>
    </location>
</feature>
<evidence type="ECO:0000256" key="5">
    <source>
        <dbReference type="ARBA" id="ARBA00022729"/>
    </source>
</evidence>
<comment type="caution">
    <text evidence="19">The sequence shown here is derived from an EMBL/GenBank/DDBJ whole genome shotgun (WGS) entry which is preliminary data.</text>
</comment>
<dbReference type="Gene3D" id="1.10.510.10">
    <property type="entry name" value="Transferase(Phosphotransferase) domain 1"/>
    <property type="match status" value="1"/>
</dbReference>
<reference evidence="19" key="1">
    <citation type="journal article" date="2018" name="Nat. Plants">
        <title>Whole-genome landscape of Medicago truncatula symbiotic genes.</title>
        <authorList>
            <person name="Pecrix Y."/>
            <person name="Gamas P."/>
            <person name="Carrere S."/>
        </authorList>
    </citation>
    <scope>NUCLEOTIDE SEQUENCE</scope>
    <source>
        <tissue evidence="19">Leaves</tissue>
    </source>
</reference>
<evidence type="ECO:0000256" key="2">
    <source>
        <dbReference type="ARBA" id="ARBA00022527"/>
    </source>
</evidence>
<dbReference type="InterPro" id="IPR038408">
    <property type="entry name" value="GNK2_sf"/>
</dbReference>
<evidence type="ECO:0000256" key="3">
    <source>
        <dbReference type="ARBA" id="ARBA00022679"/>
    </source>
</evidence>
<dbReference type="CDD" id="cd23509">
    <property type="entry name" value="Gnk2-like"/>
    <property type="match status" value="2"/>
</dbReference>
<dbReference type="EMBL" id="PSQE01000005">
    <property type="protein sequence ID" value="RHN53260.1"/>
    <property type="molecule type" value="Genomic_DNA"/>
</dbReference>
<dbReference type="FunFam" id="1.10.510.10:FF:000129">
    <property type="entry name" value="cysteine-rich receptor-like protein kinase 10"/>
    <property type="match status" value="1"/>
</dbReference>
<evidence type="ECO:0000256" key="12">
    <source>
        <dbReference type="ARBA" id="ARBA00023170"/>
    </source>
</evidence>
<feature type="domain" description="Gnk2-homologous" evidence="18">
    <location>
        <begin position="210"/>
        <end position="316"/>
    </location>
</feature>
<proteinExistence type="predicted"/>
<dbReference type="Gene3D" id="3.30.430.20">
    <property type="entry name" value="Gnk2 domain, C-X8-C-X2-C motif"/>
    <property type="match status" value="2"/>
</dbReference>
<dbReference type="Proteomes" id="UP000265566">
    <property type="component" value="Chromosome 5"/>
</dbReference>
<evidence type="ECO:0000256" key="9">
    <source>
        <dbReference type="ARBA" id="ARBA00022840"/>
    </source>
</evidence>
<dbReference type="GO" id="GO:0009751">
    <property type="term" value="P:response to salicylic acid"/>
    <property type="evidence" value="ECO:0007669"/>
    <property type="project" value="UniProtKB-ARBA"/>
</dbReference>
<keyword evidence="3 19" id="KW-0808">Transferase</keyword>
<dbReference type="FunFam" id="3.30.430.20:FF:000002">
    <property type="entry name" value="Cysteine-rich receptor-like protein kinase 10"/>
    <property type="match status" value="1"/>
</dbReference>
<protein>
    <recommendedName>
        <fullName evidence="20">Cysteine-rich receptor-kinase-like protein</fullName>
    </recommendedName>
</protein>
<dbReference type="Pfam" id="PF01657">
    <property type="entry name" value="Stress-antifung"/>
    <property type="match status" value="2"/>
</dbReference>
<keyword evidence="10 16" id="KW-1133">Transmembrane helix</keyword>
<evidence type="ECO:0000256" key="11">
    <source>
        <dbReference type="ARBA" id="ARBA00023136"/>
    </source>
</evidence>
<keyword evidence="11 16" id="KW-0472">Membrane</keyword>
<dbReference type="PANTHER" id="PTHR27002:SF589">
    <property type="entry name" value="CYSTEINE-RICH RECEPTOR-KINASE-LIKE PROTEIN"/>
    <property type="match status" value="1"/>
</dbReference>
<dbReference type="InterPro" id="IPR011009">
    <property type="entry name" value="Kinase-like_dom_sf"/>
</dbReference>
<evidence type="ECO:0000256" key="1">
    <source>
        <dbReference type="ARBA" id="ARBA00004167"/>
    </source>
</evidence>
<keyword evidence="9 14" id="KW-0067">ATP-binding</keyword>
<evidence type="ECO:0000256" key="7">
    <source>
        <dbReference type="ARBA" id="ARBA00022741"/>
    </source>
</evidence>
<dbReference type="GO" id="GO:0004674">
    <property type="term" value="F:protein serine/threonine kinase activity"/>
    <property type="evidence" value="ECO:0007669"/>
    <property type="project" value="UniProtKB-KW"/>
</dbReference>
<organism evidence="19">
    <name type="scientific">Medicago truncatula</name>
    <name type="common">Barrel medic</name>
    <name type="synonym">Medicago tribuloides</name>
    <dbReference type="NCBI Taxonomy" id="3880"/>
    <lineage>
        <taxon>Eukaryota</taxon>
        <taxon>Viridiplantae</taxon>
        <taxon>Streptophyta</taxon>
        <taxon>Embryophyta</taxon>
        <taxon>Tracheophyta</taxon>
        <taxon>Spermatophyta</taxon>
        <taxon>Magnoliopsida</taxon>
        <taxon>eudicotyledons</taxon>
        <taxon>Gunneridae</taxon>
        <taxon>Pentapetalae</taxon>
        <taxon>rosids</taxon>
        <taxon>fabids</taxon>
        <taxon>Fabales</taxon>
        <taxon>Fabaceae</taxon>
        <taxon>Papilionoideae</taxon>
        <taxon>50 kb inversion clade</taxon>
        <taxon>NPAAA clade</taxon>
        <taxon>Hologalegina</taxon>
        <taxon>IRL clade</taxon>
        <taxon>Trifolieae</taxon>
        <taxon>Medicago</taxon>
    </lineage>
</organism>
<dbReference type="FunFam" id="3.30.430.20:FF:000003">
    <property type="entry name" value="Cysteine-rich RLK (RECEPTOR-like protein kinase) 10"/>
    <property type="match status" value="1"/>
</dbReference>
<evidence type="ECO:0000313" key="19">
    <source>
        <dbReference type="EMBL" id="RHN53260.1"/>
    </source>
</evidence>
<keyword evidence="6" id="KW-0677">Repeat</keyword>
<dbReference type="SMART" id="SM00220">
    <property type="entry name" value="S_TKc"/>
    <property type="match status" value="1"/>
</dbReference>
<dbReference type="PROSITE" id="PS00107">
    <property type="entry name" value="PROTEIN_KINASE_ATP"/>
    <property type="match status" value="1"/>
</dbReference>
<dbReference type="PANTHER" id="PTHR27002">
    <property type="entry name" value="RECEPTOR-LIKE SERINE/THREONINE-PROTEIN KINASE SD1-8"/>
    <property type="match status" value="1"/>
</dbReference>
<feature type="compositionally biased region" description="Polar residues" evidence="15">
    <location>
        <begin position="687"/>
        <end position="722"/>
    </location>
</feature>
<keyword evidence="4 16" id="KW-0812">Transmembrane</keyword>
<dbReference type="Pfam" id="PF00069">
    <property type="entry name" value="Pkinase"/>
    <property type="match status" value="1"/>
</dbReference>
<evidence type="ECO:0000259" key="17">
    <source>
        <dbReference type="PROSITE" id="PS50011"/>
    </source>
</evidence>
<comment type="subcellular location">
    <subcellularLocation>
        <location evidence="1">Membrane</location>
        <topology evidence="1">Single-pass membrane protein</topology>
    </subcellularLocation>
</comment>
<dbReference type="InterPro" id="IPR002902">
    <property type="entry name" value="GNK2"/>
</dbReference>
<dbReference type="AlphaFoldDB" id="A0A396HIU4"/>
<dbReference type="GO" id="GO:0042742">
    <property type="term" value="P:defense response to bacterium"/>
    <property type="evidence" value="ECO:0007669"/>
    <property type="project" value="UniProtKB-ARBA"/>
</dbReference>
<feature type="transmembrane region" description="Helical" evidence="16">
    <location>
        <begin position="79"/>
        <end position="96"/>
    </location>
</feature>
<dbReference type="GO" id="GO:0005524">
    <property type="term" value="F:ATP binding"/>
    <property type="evidence" value="ECO:0007669"/>
    <property type="project" value="UniProtKB-UniRule"/>
</dbReference>
<keyword evidence="13" id="KW-0325">Glycoprotein</keyword>
<evidence type="ECO:0000256" key="10">
    <source>
        <dbReference type="ARBA" id="ARBA00022989"/>
    </source>
</evidence>
<dbReference type="PROSITE" id="PS51473">
    <property type="entry name" value="GNK2"/>
    <property type="match status" value="2"/>
</dbReference>
<dbReference type="InterPro" id="IPR000719">
    <property type="entry name" value="Prot_kinase_dom"/>
</dbReference>
<dbReference type="InterPro" id="IPR008271">
    <property type="entry name" value="Ser/Thr_kinase_AS"/>
</dbReference>
<dbReference type="Gene3D" id="3.30.200.20">
    <property type="entry name" value="Phosphorylase Kinase, domain 1"/>
    <property type="match status" value="1"/>
</dbReference>
<evidence type="ECO:0000256" key="14">
    <source>
        <dbReference type="PROSITE-ProRule" id="PRU10141"/>
    </source>
</evidence>
<evidence type="ECO:0000256" key="13">
    <source>
        <dbReference type="ARBA" id="ARBA00023180"/>
    </source>
</evidence>
<evidence type="ECO:0000256" key="16">
    <source>
        <dbReference type="SAM" id="Phobius"/>
    </source>
</evidence>
<feature type="transmembrane region" description="Helical" evidence="16">
    <location>
        <begin position="330"/>
        <end position="356"/>
    </location>
</feature>
<dbReference type="InterPro" id="IPR017441">
    <property type="entry name" value="Protein_kinase_ATP_BS"/>
</dbReference>
<dbReference type="CDD" id="cd14066">
    <property type="entry name" value="STKc_IRAK"/>
    <property type="match status" value="1"/>
</dbReference>
<dbReference type="GO" id="GO:0016020">
    <property type="term" value="C:membrane"/>
    <property type="evidence" value="ECO:0007669"/>
    <property type="project" value="UniProtKB-SubCell"/>
</dbReference>
<sequence length="722" mass="81247">MILPFILVLALFDFDNVLLWTHEISLVSHKIWFCDAIDIFYYLNTRLFLLFFYFYCLLPPSTQPQRKNSNSKMATLAKLLSSICVCVIVMLTTKAVEATPTYTATHCTNTTTYAPNSTFQTNLDILLYYFSNNISQSNGYFLGITGFNSVNAVGGLFLCRGDVATTVCNQCLTTAIKEIRQHCPNQTEALIWYDECLVHYTNRYFAVDKIDPRVNLNDGNIVSSVDLGRFNQSLHGLLNDLATEASGSSESKKFAAGEVVVTESMTVYGLMQCTNDLTNSECGTCLKNAIGTIPNGKQGARALLPSCNVRYQLYPFFTSSSPSSSGGMKLGPGTIAVVVVVPIFFLIILFLGCYYFKRRSKKKILLPSIMENFGDEFPTLESLQFNLATLEAATNQFSLANKIGSGGFGEVYKGVLLDSRQIAVKKLSKTSGQGTIEFKNEIVLIAKLQHRNLVTLYGFCSEEQEKMLVYEYVLNKSLDYFLFDPHKERVLSWRERYNIIGGIARGIHYLHDQSRLKVIHRDLKPSNILLDKNMNPKISDFGMAKMIDIDEHQGNTKRIAGTYGYMSSEYAMHGHYSEKSDVFSFGVIIIEIISAKRNALSLHSLDFDDLLSYAWKNWRDEKSLEILDSNIEKSYSYIEVIRCIQIGLLCVQQNPDDRPTMERIVSYLSNVSVELPLPQEPGGFMGNRTNQIPRDNISDQRNNSNTTGSSVNDITMNNSFPR</sequence>
<feature type="binding site" evidence="14">
    <location>
        <position position="426"/>
    </location>
    <ligand>
        <name>ATP</name>
        <dbReference type="ChEBI" id="CHEBI:30616"/>
    </ligand>
</feature>
<dbReference type="PROSITE" id="PS00108">
    <property type="entry name" value="PROTEIN_KINASE_ST"/>
    <property type="match status" value="1"/>
</dbReference>
<keyword evidence="8" id="KW-0418">Kinase</keyword>